<dbReference type="PANTHER" id="PTHR47165">
    <property type="entry name" value="OS03G0429900 PROTEIN"/>
    <property type="match status" value="1"/>
</dbReference>
<evidence type="ECO:0000313" key="2">
    <source>
        <dbReference type="EMBL" id="KEH37977.1"/>
    </source>
</evidence>
<dbReference type="InterPro" id="IPR003871">
    <property type="entry name" value="RFA1B/D_OB_1st"/>
</dbReference>
<proteinExistence type="predicted"/>
<name>A0A072V835_MEDTR</name>
<dbReference type="Pfam" id="PF02721">
    <property type="entry name" value="DUF223"/>
    <property type="match status" value="1"/>
</dbReference>
<accession>A0A072V835</accession>
<reference evidence="2 4" key="1">
    <citation type="journal article" date="2011" name="Nature">
        <title>The Medicago genome provides insight into the evolution of rhizobial symbioses.</title>
        <authorList>
            <person name="Young N.D."/>
            <person name="Debelle F."/>
            <person name="Oldroyd G.E."/>
            <person name="Geurts R."/>
            <person name="Cannon S.B."/>
            <person name="Udvardi M.K."/>
            <person name="Benedito V.A."/>
            <person name="Mayer K.F."/>
            <person name="Gouzy J."/>
            <person name="Schoof H."/>
            <person name="Van de Peer Y."/>
            <person name="Proost S."/>
            <person name="Cook D.R."/>
            <person name="Meyers B.C."/>
            <person name="Spannagl M."/>
            <person name="Cheung F."/>
            <person name="De Mita S."/>
            <person name="Krishnakumar V."/>
            <person name="Gundlach H."/>
            <person name="Zhou S."/>
            <person name="Mudge J."/>
            <person name="Bharti A.K."/>
            <person name="Murray J.D."/>
            <person name="Naoumkina M.A."/>
            <person name="Rosen B."/>
            <person name="Silverstein K.A."/>
            <person name="Tang H."/>
            <person name="Rombauts S."/>
            <person name="Zhao P.X."/>
            <person name="Zhou P."/>
            <person name="Barbe V."/>
            <person name="Bardou P."/>
            <person name="Bechner M."/>
            <person name="Bellec A."/>
            <person name="Berger A."/>
            <person name="Berges H."/>
            <person name="Bidwell S."/>
            <person name="Bisseling T."/>
            <person name="Choisne N."/>
            <person name="Couloux A."/>
            <person name="Denny R."/>
            <person name="Deshpande S."/>
            <person name="Dai X."/>
            <person name="Doyle J.J."/>
            <person name="Dudez A.M."/>
            <person name="Farmer A.D."/>
            <person name="Fouteau S."/>
            <person name="Franken C."/>
            <person name="Gibelin C."/>
            <person name="Gish J."/>
            <person name="Goldstein S."/>
            <person name="Gonzalez A.J."/>
            <person name="Green P.J."/>
            <person name="Hallab A."/>
            <person name="Hartog M."/>
            <person name="Hua A."/>
            <person name="Humphray S.J."/>
            <person name="Jeong D.H."/>
            <person name="Jing Y."/>
            <person name="Jocker A."/>
            <person name="Kenton S.M."/>
            <person name="Kim D.J."/>
            <person name="Klee K."/>
            <person name="Lai H."/>
            <person name="Lang C."/>
            <person name="Lin S."/>
            <person name="Macmil S.L."/>
            <person name="Magdelenat G."/>
            <person name="Matthews L."/>
            <person name="McCorrison J."/>
            <person name="Monaghan E.L."/>
            <person name="Mun J.H."/>
            <person name="Najar F.Z."/>
            <person name="Nicholson C."/>
            <person name="Noirot C."/>
            <person name="O'Bleness M."/>
            <person name="Paule C.R."/>
            <person name="Poulain J."/>
            <person name="Prion F."/>
            <person name="Qin B."/>
            <person name="Qu C."/>
            <person name="Retzel E.F."/>
            <person name="Riddle C."/>
            <person name="Sallet E."/>
            <person name="Samain S."/>
            <person name="Samson N."/>
            <person name="Sanders I."/>
            <person name="Saurat O."/>
            <person name="Scarpelli C."/>
            <person name="Schiex T."/>
            <person name="Segurens B."/>
            <person name="Severin A.J."/>
            <person name="Sherrier D.J."/>
            <person name="Shi R."/>
            <person name="Sims S."/>
            <person name="Singer S.R."/>
            <person name="Sinharoy S."/>
            <person name="Sterck L."/>
            <person name="Viollet A."/>
            <person name="Wang B.B."/>
            <person name="Wang K."/>
            <person name="Wang M."/>
            <person name="Wang X."/>
            <person name="Warfsmann J."/>
            <person name="Weissenbach J."/>
            <person name="White D.D."/>
            <person name="White J.D."/>
            <person name="Wiley G.B."/>
            <person name="Wincker P."/>
            <person name="Xing Y."/>
            <person name="Yang L."/>
            <person name="Yao Z."/>
            <person name="Ying F."/>
            <person name="Zhai J."/>
            <person name="Zhou L."/>
            <person name="Zuber A."/>
            <person name="Denarie J."/>
            <person name="Dixon R.A."/>
            <person name="May G.D."/>
            <person name="Schwartz D.C."/>
            <person name="Rogers J."/>
            <person name="Quetier F."/>
            <person name="Town C.D."/>
            <person name="Roe B.A."/>
        </authorList>
    </citation>
    <scope>NUCLEOTIDE SEQUENCE [LARGE SCALE GENOMIC DNA]</scope>
    <source>
        <strain evidence="2">A17</strain>
        <strain evidence="3 4">cv. Jemalong A17</strain>
    </source>
</reference>
<dbReference type="HOGENOM" id="CLU_1734195_0_0_1"/>
<protein>
    <submittedName>
        <fullName evidence="2">DUF223 domain protein</fullName>
    </submittedName>
</protein>
<dbReference type="AlphaFoldDB" id="A0A072V835"/>
<dbReference type="Proteomes" id="UP000002051">
    <property type="component" value="Chromosome 2"/>
</dbReference>
<organism evidence="2 4">
    <name type="scientific">Medicago truncatula</name>
    <name type="common">Barrel medic</name>
    <name type="synonym">Medicago tribuloides</name>
    <dbReference type="NCBI Taxonomy" id="3880"/>
    <lineage>
        <taxon>Eukaryota</taxon>
        <taxon>Viridiplantae</taxon>
        <taxon>Streptophyta</taxon>
        <taxon>Embryophyta</taxon>
        <taxon>Tracheophyta</taxon>
        <taxon>Spermatophyta</taxon>
        <taxon>Magnoliopsida</taxon>
        <taxon>eudicotyledons</taxon>
        <taxon>Gunneridae</taxon>
        <taxon>Pentapetalae</taxon>
        <taxon>rosids</taxon>
        <taxon>fabids</taxon>
        <taxon>Fabales</taxon>
        <taxon>Fabaceae</taxon>
        <taxon>Papilionoideae</taxon>
        <taxon>50 kb inversion clade</taxon>
        <taxon>NPAAA clade</taxon>
        <taxon>Hologalegina</taxon>
        <taxon>IRL clade</taxon>
        <taxon>Trifolieae</taxon>
        <taxon>Medicago</taxon>
    </lineage>
</organism>
<dbReference type="CDD" id="cd04481">
    <property type="entry name" value="RPA1_DBD_B_like"/>
    <property type="match status" value="1"/>
</dbReference>
<feature type="domain" description="Replication protein A 70 kDa DNA-binding subunit B/D first OB fold" evidence="1">
    <location>
        <begin position="6"/>
        <end position="96"/>
    </location>
</feature>
<evidence type="ECO:0000259" key="1">
    <source>
        <dbReference type="Pfam" id="PF02721"/>
    </source>
</evidence>
<dbReference type="CDD" id="cd04480">
    <property type="entry name" value="RPA1_DBD_A_like"/>
    <property type="match status" value="1"/>
</dbReference>
<evidence type="ECO:0000313" key="4">
    <source>
        <dbReference type="Proteomes" id="UP000002051"/>
    </source>
</evidence>
<sequence length="186" mass="21508">MARPLEKIKNLNGSKSLWKIDVRVVDLWTVTNSKSKQHIEMVLCDKEGDRIQVILPTEFKDKFKSRIAENATFTLQDFEVEKNDMTIKVTDHQFSFKEFDEIKKGIVRPDVLIDVIGVFHELGYTQTVPGSRKIQINFWMKDLKGTLLNCTLWEDYGLQFLKSKSDSGPIVILLHNSKIKEATSYL</sequence>
<dbReference type="InterPro" id="IPR012340">
    <property type="entry name" value="NA-bd_OB-fold"/>
</dbReference>
<evidence type="ECO:0000313" key="3">
    <source>
        <dbReference type="EnsemblPlants" id="KEH37977"/>
    </source>
</evidence>
<gene>
    <name evidence="2" type="ordered locus">MTR_2g055290</name>
</gene>
<reference evidence="3" key="3">
    <citation type="submission" date="2015-04" db="UniProtKB">
        <authorList>
            <consortium name="EnsemblPlants"/>
        </authorList>
    </citation>
    <scope>IDENTIFICATION</scope>
    <source>
        <strain evidence="3">cv. Jemalong A17</strain>
    </source>
</reference>
<dbReference type="SUPFAM" id="SSF50249">
    <property type="entry name" value="Nucleic acid-binding proteins"/>
    <property type="match status" value="2"/>
</dbReference>
<reference evidence="2 4" key="2">
    <citation type="journal article" date="2014" name="BMC Genomics">
        <title>An improved genome release (version Mt4.0) for the model legume Medicago truncatula.</title>
        <authorList>
            <person name="Tang H."/>
            <person name="Krishnakumar V."/>
            <person name="Bidwell S."/>
            <person name="Rosen B."/>
            <person name="Chan A."/>
            <person name="Zhou S."/>
            <person name="Gentzbittel L."/>
            <person name="Childs K.L."/>
            <person name="Yandell M."/>
            <person name="Gundlach H."/>
            <person name="Mayer K.F."/>
            <person name="Schwartz D.C."/>
            <person name="Town C.D."/>
        </authorList>
    </citation>
    <scope>GENOME REANNOTATION</scope>
    <source>
        <strain evidence="2">A17</strain>
        <strain evidence="3 4">cv. Jemalong A17</strain>
    </source>
</reference>
<dbReference type="Gene3D" id="2.40.50.140">
    <property type="entry name" value="Nucleic acid-binding proteins"/>
    <property type="match status" value="1"/>
</dbReference>
<dbReference type="STRING" id="3880.A0A072V835"/>
<dbReference type="PANTHER" id="PTHR47165:SF4">
    <property type="entry name" value="OS03G0429900 PROTEIN"/>
    <property type="match status" value="1"/>
</dbReference>
<dbReference type="EMBL" id="CM001218">
    <property type="protein sequence ID" value="KEH37977.1"/>
    <property type="molecule type" value="Genomic_DNA"/>
</dbReference>
<keyword evidence="4" id="KW-1185">Reference proteome</keyword>
<dbReference type="EnsemblPlants" id="KEH37977">
    <property type="protein sequence ID" value="KEH37977"/>
    <property type="gene ID" value="MTR_2g055290"/>
</dbReference>